<dbReference type="InterPro" id="IPR039861">
    <property type="entry name" value="IMPG"/>
</dbReference>
<proteinExistence type="predicted"/>
<gene>
    <name evidence="1" type="ORF">XELAEV_18029446mg</name>
</gene>
<organism evidence="1 2">
    <name type="scientific">Xenopus laevis</name>
    <name type="common">African clawed frog</name>
    <dbReference type="NCBI Taxonomy" id="8355"/>
    <lineage>
        <taxon>Eukaryota</taxon>
        <taxon>Metazoa</taxon>
        <taxon>Chordata</taxon>
        <taxon>Craniata</taxon>
        <taxon>Vertebrata</taxon>
        <taxon>Euteleostomi</taxon>
        <taxon>Amphibia</taxon>
        <taxon>Batrachia</taxon>
        <taxon>Anura</taxon>
        <taxon>Pipoidea</taxon>
        <taxon>Pipidae</taxon>
        <taxon>Xenopodinae</taxon>
        <taxon>Xenopus</taxon>
        <taxon>Xenopus</taxon>
    </lineage>
</organism>
<accession>A0A974CS02</accession>
<reference evidence="2" key="1">
    <citation type="journal article" date="2016" name="Nature">
        <title>Genome evolution in the allotetraploid frog Xenopus laevis.</title>
        <authorList>
            <person name="Session A.M."/>
            <person name="Uno Y."/>
            <person name="Kwon T."/>
            <person name="Chapman J.A."/>
            <person name="Toyoda A."/>
            <person name="Takahashi S."/>
            <person name="Fukui A."/>
            <person name="Hikosaka A."/>
            <person name="Suzuki A."/>
            <person name="Kondo M."/>
            <person name="van Heeringen S.J."/>
            <person name="Quigley I."/>
            <person name="Heinz S."/>
            <person name="Ogino H."/>
            <person name="Ochi H."/>
            <person name="Hellsten U."/>
            <person name="Lyons J.B."/>
            <person name="Simakov O."/>
            <person name="Putnam N."/>
            <person name="Stites J."/>
            <person name="Kuroki Y."/>
            <person name="Tanaka T."/>
            <person name="Michiue T."/>
            <person name="Watanabe M."/>
            <person name="Bogdanovic O."/>
            <person name="Lister R."/>
            <person name="Georgiou G."/>
            <person name="Paranjpe S.S."/>
            <person name="van Kruijsbergen I."/>
            <person name="Shu S."/>
            <person name="Carlson J."/>
            <person name="Kinoshita T."/>
            <person name="Ohta Y."/>
            <person name="Mawaribuchi S."/>
            <person name="Jenkins J."/>
            <person name="Grimwood J."/>
            <person name="Schmutz J."/>
            <person name="Mitros T."/>
            <person name="Mozaffari S.V."/>
            <person name="Suzuki Y."/>
            <person name="Haramoto Y."/>
            <person name="Yamamoto T.S."/>
            <person name="Takagi C."/>
            <person name="Heald R."/>
            <person name="Miller K."/>
            <person name="Haudenschild C."/>
            <person name="Kitzman J."/>
            <person name="Nakayama T."/>
            <person name="Izutsu Y."/>
            <person name="Robert J."/>
            <person name="Fortriede J."/>
            <person name="Burns K."/>
            <person name="Lotay V."/>
            <person name="Karimi K."/>
            <person name="Yasuoka Y."/>
            <person name="Dichmann D.S."/>
            <person name="Flajnik M.F."/>
            <person name="Houston D.W."/>
            <person name="Shendure J."/>
            <person name="DuPasquier L."/>
            <person name="Vize P.D."/>
            <person name="Zorn A.M."/>
            <person name="Ito M."/>
            <person name="Marcotte E.M."/>
            <person name="Wallingford J.B."/>
            <person name="Ito Y."/>
            <person name="Asashima M."/>
            <person name="Ueno N."/>
            <person name="Matsuda Y."/>
            <person name="Veenstra G.J."/>
            <person name="Fujiyama A."/>
            <person name="Harland R.M."/>
            <person name="Taira M."/>
            <person name="Rokhsar D.S."/>
        </authorList>
    </citation>
    <scope>NUCLEOTIDE SEQUENCE [LARGE SCALE GENOMIC DNA]</scope>
    <source>
        <strain evidence="2">J</strain>
    </source>
</reference>
<name>A0A974CS02_XENLA</name>
<sequence>MEKVFDKLPGFKEIWVSRVRSDSIVVGYAVVFERSFDSKNNIDETPTITSNNVENGSIQEPKEMSYTAIELQNMVAMALWDDRSLPVDLQTLWFADDPEKSFSPLETNSEALMTLPPSKIKGEAVNAEQSLVHPFEVTTEQDFSILLDFSTIHVLTEGLATLNADQYQSYEDEDSQFIPVENKDITINEAYIVPFSDSHINENDINDLEVTSNSNIVFTPNTQLSPNHLTDTEHAAFNEDNRVLAYSTVLPDIEKSPLTEHKEEDDKKANAAMFSNTTDLELLNIKDPLEISGDFLPSSSEDVHGQITSGQTSKGDCSVETYITPAYPFAMDIKNITDSSLVNNVAGEGRVYKLIL</sequence>
<dbReference type="PANTHER" id="PTHR12199:SF3">
    <property type="entry name" value="INTERPHOTORECEPTOR MATRIX PROTEOGLYCAN 1"/>
    <property type="match status" value="1"/>
</dbReference>
<dbReference type="Proteomes" id="UP000694892">
    <property type="component" value="Chromosome 5S"/>
</dbReference>
<evidence type="ECO:0000313" key="2">
    <source>
        <dbReference type="Proteomes" id="UP000694892"/>
    </source>
</evidence>
<dbReference type="PANTHER" id="PTHR12199">
    <property type="entry name" value="INTERPHOTORECEPTOR MATRIX PROTEOGLYCAN"/>
    <property type="match status" value="1"/>
</dbReference>
<protein>
    <submittedName>
        <fullName evidence="1">Uncharacterized protein</fullName>
    </submittedName>
</protein>
<dbReference type="GO" id="GO:0007601">
    <property type="term" value="P:visual perception"/>
    <property type="evidence" value="ECO:0007669"/>
    <property type="project" value="InterPro"/>
</dbReference>
<evidence type="ECO:0000313" key="1">
    <source>
        <dbReference type="EMBL" id="OCT78337.1"/>
    </source>
</evidence>
<dbReference type="AlphaFoldDB" id="A0A974CS02"/>
<dbReference type="EMBL" id="CM004475">
    <property type="protein sequence ID" value="OCT78337.1"/>
    <property type="molecule type" value="Genomic_DNA"/>
</dbReference>